<organism evidence="1 2">
    <name type="scientific">Calycina marina</name>
    <dbReference type="NCBI Taxonomy" id="1763456"/>
    <lineage>
        <taxon>Eukaryota</taxon>
        <taxon>Fungi</taxon>
        <taxon>Dikarya</taxon>
        <taxon>Ascomycota</taxon>
        <taxon>Pezizomycotina</taxon>
        <taxon>Leotiomycetes</taxon>
        <taxon>Helotiales</taxon>
        <taxon>Pezizellaceae</taxon>
        <taxon>Calycina</taxon>
    </lineage>
</organism>
<dbReference type="AlphaFoldDB" id="A0A9P7Z6H1"/>
<name>A0A9P7Z6H1_9HELO</name>
<accession>A0A9P7Z6H1</accession>
<sequence length="129" mass="14150">MAVKALDDSVGPNRLVTTLFVFEAYTNIIETDAPSAPIVECAKALKKATEEIKNIQARRQGEIILNRRNGLNIDAIQGLPIGAPVCVRTATKKTFPRPIHQPFAGVTHATRPLPKRQGYQSNEATVRSF</sequence>
<proteinExistence type="predicted"/>
<reference evidence="1" key="1">
    <citation type="journal article" date="2021" name="IMA Fungus">
        <title>Genomic characterization of three marine fungi, including Emericellopsis atlantica sp. nov. with signatures of a generalist lifestyle and marine biomass degradation.</title>
        <authorList>
            <person name="Hagestad O.C."/>
            <person name="Hou L."/>
            <person name="Andersen J.H."/>
            <person name="Hansen E.H."/>
            <person name="Altermark B."/>
            <person name="Li C."/>
            <person name="Kuhnert E."/>
            <person name="Cox R.J."/>
            <person name="Crous P.W."/>
            <person name="Spatafora J.W."/>
            <person name="Lail K."/>
            <person name="Amirebrahimi M."/>
            <person name="Lipzen A."/>
            <person name="Pangilinan J."/>
            <person name="Andreopoulos W."/>
            <person name="Hayes R.D."/>
            <person name="Ng V."/>
            <person name="Grigoriev I.V."/>
            <person name="Jackson S.A."/>
            <person name="Sutton T.D.S."/>
            <person name="Dobson A.D.W."/>
            <person name="Rama T."/>
        </authorList>
    </citation>
    <scope>NUCLEOTIDE SEQUENCE</scope>
    <source>
        <strain evidence="1">TRa3180A</strain>
    </source>
</reference>
<dbReference type="OrthoDB" id="3563815at2759"/>
<gene>
    <name evidence="1" type="ORF">BJ878DRAFT_560544</name>
</gene>
<evidence type="ECO:0000313" key="1">
    <source>
        <dbReference type="EMBL" id="KAG9246469.1"/>
    </source>
</evidence>
<dbReference type="Proteomes" id="UP000887226">
    <property type="component" value="Unassembled WGS sequence"/>
</dbReference>
<keyword evidence="2" id="KW-1185">Reference proteome</keyword>
<evidence type="ECO:0000313" key="2">
    <source>
        <dbReference type="Proteomes" id="UP000887226"/>
    </source>
</evidence>
<dbReference type="EMBL" id="MU253803">
    <property type="protein sequence ID" value="KAG9246469.1"/>
    <property type="molecule type" value="Genomic_DNA"/>
</dbReference>
<comment type="caution">
    <text evidence="1">The sequence shown here is derived from an EMBL/GenBank/DDBJ whole genome shotgun (WGS) entry which is preliminary data.</text>
</comment>
<protein>
    <submittedName>
        <fullName evidence="1">Uncharacterized protein</fullName>
    </submittedName>
</protein>